<feature type="disulfide bond" description="Redox-active" evidence="11">
    <location>
        <begin position="55"/>
        <end position="58"/>
    </location>
</feature>
<dbReference type="EC" id="5.3.4.1" evidence="4 13"/>
<dbReference type="NCBIfam" id="TIGR01126">
    <property type="entry name" value="pdi_dom"/>
    <property type="match status" value="2"/>
</dbReference>
<dbReference type="FunFam" id="3.40.30.10:FF:000027">
    <property type="entry name" value="protein disulfide-isomerase A2"/>
    <property type="match status" value="1"/>
</dbReference>
<evidence type="ECO:0000256" key="4">
    <source>
        <dbReference type="ARBA" id="ARBA00012723"/>
    </source>
</evidence>
<dbReference type="EMBL" id="JAPXFL010000008">
    <property type="protein sequence ID" value="KAK9502348.1"/>
    <property type="molecule type" value="Genomic_DNA"/>
</dbReference>
<evidence type="ECO:0000259" key="15">
    <source>
        <dbReference type="PROSITE" id="PS51352"/>
    </source>
</evidence>
<evidence type="ECO:0000256" key="9">
    <source>
        <dbReference type="ARBA" id="ARBA00023235"/>
    </source>
</evidence>
<dbReference type="GO" id="GO:0003756">
    <property type="term" value="F:protein disulfide isomerase activity"/>
    <property type="evidence" value="ECO:0007669"/>
    <property type="project" value="UniProtKB-EC"/>
</dbReference>
<dbReference type="FunFam" id="3.40.30.10:FF:000042">
    <property type="entry name" value="protein disulfide-isomerase A2"/>
    <property type="match status" value="1"/>
</dbReference>
<dbReference type="FunFam" id="3.40.30.10:FF:000030">
    <property type="entry name" value="Protein disulfide-isomerase"/>
    <property type="match status" value="1"/>
</dbReference>
<dbReference type="CDD" id="cd02961">
    <property type="entry name" value="PDI_a_family"/>
    <property type="match status" value="1"/>
</dbReference>
<feature type="region of interest" description="Disordered" evidence="14">
    <location>
        <begin position="473"/>
        <end position="497"/>
    </location>
</feature>
<dbReference type="CDD" id="cd02995">
    <property type="entry name" value="PDI_a_PDI_a'_C"/>
    <property type="match status" value="1"/>
</dbReference>
<proteinExistence type="inferred from homology"/>
<feature type="signal peptide" evidence="13">
    <location>
        <begin position="1"/>
        <end position="21"/>
    </location>
</feature>
<comment type="subcellular location">
    <subcellularLocation>
        <location evidence="2">Endoplasmic reticulum lumen</location>
    </subcellularLocation>
</comment>
<accession>A0AAW1CU09</accession>
<dbReference type="PROSITE" id="PS51352">
    <property type="entry name" value="THIOREDOXIN_2"/>
    <property type="match status" value="2"/>
</dbReference>
<evidence type="ECO:0000256" key="2">
    <source>
        <dbReference type="ARBA" id="ARBA00004319"/>
    </source>
</evidence>
<evidence type="ECO:0000256" key="10">
    <source>
        <dbReference type="ARBA" id="ARBA00023284"/>
    </source>
</evidence>
<evidence type="ECO:0000256" key="6">
    <source>
        <dbReference type="ARBA" id="ARBA00022737"/>
    </source>
</evidence>
<sequence length="497" mass="55978">MIPNFLLGICIFLFIGHYSASVEVEEGVLVLQSTNFDEVISSSKNILVEFYAPWCGHCKALAPEYAKAAGKLAEMNSDIKLAKVDATIETSLAEKYGVRGYPTLKFFRNGNPIEYTGGRQADDIVNWLVKKTGPPAKTLTTVDELKSFIEENPVAIIGYFKDAESDNAKRFLDVAAAIDDHPFGIASAPEILSENNIDDEKIVLYKKFDDGQSVFEGTLEDPNVLTKFIATESLPHIVEFNHETAQKIFGGDIKLHLLLFLSKKDGHFDKYLEPIKPIAKEHRGELLFVSINADEPDHQRILEFFGIVDKEVPTMRVIRLEDDMSKFKPDTNDLGPENVKNFVRDFLDGKLKEHLLAQPLPEDWDKEPVKVLVATNFDSVVFDKEKDVLVEFYAPWCGHCKQLAPIYDKLGEAFKDRDDVLIAKFDATANELEHTKVGSFPTLKLYKKGDNKVVDYNGERTLEGLTKFIETGGEYGQAVPEEAEDEEDEDRLKKDEL</sequence>
<gene>
    <name evidence="16" type="ORF">O3M35_011138</name>
</gene>
<dbReference type="CDD" id="cd02981">
    <property type="entry name" value="PDI_b_family"/>
    <property type="match status" value="1"/>
</dbReference>
<evidence type="ECO:0000256" key="5">
    <source>
        <dbReference type="ARBA" id="ARBA00022729"/>
    </source>
</evidence>
<protein>
    <recommendedName>
        <fullName evidence="4 13">Protein disulfide-isomerase</fullName>
        <ecNumber evidence="4 13">5.3.4.1</ecNumber>
    </recommendedName>
</protein>
<evidence type="ECO:0000256" key="8">
    <source>
        <dbReference type="ARBA" id="ARBA00023157"/>
    </source>
</evidence>
<dbReference type="InterPro" id="IPR017937">
    <property type="entry name" value="Thioredoxin_CS"/>
</dbReference>
<dbReference type="Proteomes" id="UP001461498">
    <property type="component" value="Unassembled WGS sequence"/>
</dbReference>
<dbReference type="Pfam" id="PF13848">
    <property type="entry name" value="Thioredoxin_6"/>
    <property type="match status" value="1"/>
</dbReference>
<evidence type="ECO:0000313" key="16">
    <source>
        <dbReference type="EMBL" id="KAK9502348.1"/>
    </source>
</evidence>
<dbReference type="FunFam" id="3.40.30.10:FF:000023">
    <property type="entry name" value="Protein disulfide-isomerase"/>
    <property type="match status" value="1"/>
</dbReference>
<evidence type="ECO:0000256" key="7">
    <source>
        <dbReference type="ARBA" id="ARBA00022824"/>
    </source>
</evidence>
<evidence type="ECO:0000256" key="3">
    <source>
        <dbReference type="ARBA" id="ARBA00006347"/>
    </source>
</evidence>
<keyword evidence="8 11" id="KW-1015">Disulfide bond</keyword>
<dbReference type="AlphaFoldDB" id="A0AAW1CU09"/>
<feature type="disulfide bond" description="Redox-active" evidence="11">
    <location>
        <begin position="397"/>
        <end position="400"/>
    </location>
</feature>
<comment type="catalytic activity">
    <reaction evidence="1 13">
        <text>Catalyzes the rearrangement of -S-S- bonds in proteins.</text>
        <dbReference type="EC" id="5.3.4.1"/>
    </reaction>
</comment>
<evidence type="ECO:0000256" key="14">
    <source>
        <dbReference type="SAM" id="MobiDB-lite"/>
    </source>
</evidence>
<comment type="similarity">
    <text evidence="3 12">Belongs to the protein disulfide isomerase family.</text>
</comment>
<keyword evidence="7" id="KW-0256">Endoplasmic reticulum</keyword>
<dbReference type="PROSITE" id="PS00194">
    <property type="entry name" value="THIOREDOXIN_1"/>
    <property type="match status" value="2"/>
</dbReference>
<evidence type="ECO:0000256" key="13">
    <source>
        <dbReference type="RuleBase" id="RU361130"/>
    </source>
</evidence>
<dbReference type="InterPro" id="IPR036249">
    <property type="entry name" value="Thioredoxin-like_sf"/>
</dbReference>
<dbReference type="InterPro" id="IPR005788">
    <property type="entry name" value="PDI_thioredoxin-like_dom"/>
</dbReference>
<keyword evidence="5 13" id="KW-0732">Signal</keyword>
<dbReference type="Gene3D" id="3.40.30.10">
    <property type="entry name" value="Glutaredoxin"/>
    <property type="match status" value="4"/>
</dbReference>
<evidence type="ECO:0000256" key="1">
    <source>
        <dbReference type="ARBA" id="ARBA00001182"/>
    </source>
</evidence>
<dbReference type="NCBIfam" id="TIGR01130">
    <property type="entry name" value="ER_PDI_fam"/>
    <property type="match status" value="1"/>
</dbReference>
<feature type="domain" description="Thioredoxin" evidence="15">
    <location>
        <begin position="13"/>
        <end position="133"/>
    </location>
</feature>
<dbReference type="PANTHER" id="PTHR18929">
    <property type="entry name" value="PROTEIN DISULFIDE ISOMERASE"/>
    <property type="match status" value="1"/>
</dbReference>
<evidence type="ECO:0000256" key="11">
    <source>
        <dbReference type="PIRSR" id="PIRSR605792-51"/>
    </source>
</evidence>
<keyword evidence="6" id="KW-0677">Repeat</keyword>
<dbReference type="GO" id="GO:0034976">
    <property type="term" value="P:response to endoplasmic reticulum stress"/>
    <property type="evidence" value="ECO:0007669"/>
    <property type="project" value="TreeGrafter"/>
</dbReference>
<evidence type="ECO:0000313" key="17">
    <source>
        <dbReference type="Proteomes" id="UP001461498"/>
    </source>
</evidence>
<dbReference type="Pfam" id="PF00085">
    <property type="entry name" value="Thioredoxin"/>
    <property type="match status" value="2"/>
</dbReference>
<dbReference type="PANTHER" id="PTHR18929:SF240">
    <property type="entry name" value="PROTEIN DISULFIDE-ISOMERASE"/>
    <property type="match status" value="1"/>
</dbReference>
<feature type="chain" id="PRO_5043096559" description="Protein disulfide-isomerase" evidence="13">
    <location>
        <begin position="22"/>
        <end position="497"/>
    </location>
</feature>
<keyword evidence="10 11" id="KW-0676">Redox-active center</keyword>
<dbReference type="PRINTS" id="PR00421">
    <property type="entry name" value="THIOREDOXIN"/>
</dbReference>
<comment type="caution">
    <text evidence="16">The sequence shown here is derived from an EMBL/GenBank/DDBJ whole genome shotgun (WGS) entry which is preliminary data.</text>
</comment>
<dbReference type="InterPro" id="IPR013766">
    <property type="entry name" value="Thioredoxin_domain"/>
</dbReference>
<keyword evidence="9 13" id="KW-0413">Isomerase</keyword>
<dbReference type="CDD" id="cd02982">
    <property type="entry name" value="PDI_b'_family"/>
    <property type="match status" value="1"/>
</dbReference>
<dbReference type="SUPFAM" id="SSF52833">
    <property type="entry name" value="Thioredoxin-like"/>
    <property type="match status" value="4"/>
</dbReference>
<organism evidence="16 17">
    <name type="scientific">Rhynocoris fuscipes</name>
    <dbReference type="NCBI Taxonomy" id="488301"/>
    <lineage>
        <taxon>Eukaryota</taxon>
        <taxon>Metazoa</taxon>
        <taxon>Ecdysozoa</taxon>
        <taxon>Arthropoda</taxon>
        <taxon>Hexapoda</taxon>
        <taxon>Insecta</taxon>
        <taxon>Pterygota</taxon>
        <taxon>Neoptera</taxon>
        <taxon>Paraneoptera</taxon>
        <taxon>Hemiptera</taxon>
        <taxon>Heteroptera</taxon>
        <taxon>Panheteroptera</taxon>
        <taxon>Cimicomorpha</taxon>
        <taxon>Reduviidae</taxon>
        <taxon>Harpactorinae</taxon>
        <taxon>Harpactorini</taxon>
        <taxon>Rhynocoris</taxon>
    </lineage>
</organism>
<evidence type="ECO:0000256" key="12">
    <source>
        <dbReference type="RuleBase" id="RU004208"/>
    </source>
</evidence>
<keyword evidence="17" id="KW-1185">Reference proteome</keyword>
<reference evidence="16 17" key="1">
    <citation type="submission" date="2022-12" db="EMBL/GenBank/DDBJ databases">
        <title>Chromosome-level genome assembly of true bugs.</title>
        <authorList>
            <person name="Ma L."/>
            <person name="Li H."/>
        </authorList>
    </citation>
    <scope>NUCLEOTIDE SEQUENCE [LARGE SCALE GENOMIC DNA]</scope>
    <source>
        <strain evidence="16">Lab_2022b</strain>
    </source>
</reference>
<dbReference type="InterPro" id="IPR005792">
    <property type="entry name" value="Prot_disulphide_isomerase"/>
</dbReference>
<dbReference type="GO" id="GO:0006457">
    <property type="term" value="P:protein folding"/>
    <property type="evidence" value="ECO:0007669"/>
    <property type="project" value="TreeGrafter"/>
</dbReference>
<feature type="domain" description="Thioredoxin" evidence="15">
    <location>
        <begin position="349"/>
        <end position="474"/>
    </location>
</feature>
<dbReference type="GO" id="GO:0005788">
    <property type="term" value="C:endoplasmic reticulum lumen"/>
    <property type="evidence" value="ECO:0007669"/>
    <property type="project" value="UniProtKB-SubCell"/>
</dbReference>
<name>A0AAW1CU09_9HEMI</name>